<feature type="domain" description="Hemimethylated DNA-binding" evidence="1">
    <location>
        <begin position="395"/>
        <end position="496"/>
    </location>
</feature>
<dbReference type="EMBL" id="AZHB01000001">
    <property type="protein sequence ID" value="OAA73649.1"/>
    <property type="molecule type" value="Genomic_DNA"/>
</dbReference>
<proteinExistence type="predicted"/>
<reference evidence="2 3" key="1">
    <citation type="journal article" date="2016" name="Genome Biol. Evol.">
        <title>Divergent and convergent evolution of fungal pathogenicity.</title>
        <authorList>
            <person name="Shang Y."/>
            <person name="Xiao G."/>
            <person name="Zheng P."/>
            <person name="Cen K."/>
            <person name="Zhan S."/>
            <person name="Wang C."/>
        </authorList>
    </citation>
    <scope>NUCLEOTIDE SEQUENCE [LARGE SCALE GENOMIC DNA]</scope>
    <source>
        <strain evidence="2 3">ARSEF 2679</strain>
    </source>
</reference>
<dbReference type="OrthoDB" id="28868at2759"/>
<dbReference type="InterPro" id="IPR036623">
    <property type="entry name" value="Hemimethylated_DNA-bd_sf"/>
</dbReference>
<dbReference type="InterPro" id="IPR032698">
    <property type="entry name" value="SirB1_N"/>
</dbReference>
<dbReference type="SUPFAM" id="SSF141255">
    <property type="entry name" value="YccV-like"/>
    <property type="match status" value="1"/>
</dbReference>
<dbReference type="Proteomes" id="UP000076744">
    <property type="component" value="Unassembled WGS sequence"/>
</dbReference>
<dbReference type="RefSeq" id="XP_018708607.1">
    <property type="nucleotide sequence ID" value="XM_018844157.1"/>
</dbReference>
<evidence type="ECO:0000259" key="1">
    <source>
        <dbReference type="SMART" id="SM00992"/>
    </source>
</evidence>
<keyword evidence="3" id="KW-1185">Reference proteome</keyword>
<dbReference type="AlphaFoldDB" id="A0A162N0P6"/>
<dbReference type="Pfam" id="PF13369">
    <property type="entry name" value="Transglut_core2"/>
    <property type="match status" value="1"/>
</dbReference>
<name>A0A162N0P6_CORFA</name>
<comment type="caution">
    <text evidence="2">The sequence shown here is derived from an EMBL/GenBank/DDBJ whole genome shotgun (WGS) entry which is preliminary data.</text>
</comment>
<dbReference type="GO" id="GO:0003677">
    <property type="term" value="F:DNA binding"/>
    <property type="evidence" value="ECO:0007669"/>
    <property type="project" value="InterPro"/>
</dbReference>
<dbReference type="InterPro" id="IPR011722">
    <property type="entry name" value="Hemimethylated_DNA-bd_dom"/>
</dbReference>
<protein>
    <submittedName>
        <fullName evidence="2">Cyclin-like F-box</fullName>
    </submittedName>
</protein>
<dbReference type="STRING" id="1081104.A0A162N0P6"/>
<dbReference type="SMART" id="SM00992">
    <property type="entry name" value="YccV-like"/>
    <property type="match status" value="1"/>
</dbReference>
<accession>A0A162N0P6</accession>
<dbReference type="GeneID" id="30016842"/>
<evidence type="ECO:0000313" key="2">
    <source>
        <dbReference type="EMBL" id="OAA73649.1"/>
    </source>
</evidence>
<dbReference type="Pfam" id="PF08755">
    <property type="entry name" value="YccV-like"/>
    <property type="match status" value="1"/>
</dbReference>
<sequence length="506" mass="56632">MQQICEHGYDAKDFLLHRCRTPHNDPNVLAVRYHAGAILGSIHRSIAIQQWFQVHYPDPMYPLDTQTRVERSLAAFDLFVLHDQHGDIDEVGFKSDHHGNLHQLTLSPLQTIQLLDTHAAAFMRTQPEWSEMNTRQKALALNQWMRATNLVGLDDQEDFRNLRNCFIGQALRDVKHESIPLISCAIYCGIAERVGLHAECFLPPICAHVVVTAPPGLDLDANPSTDEHQMYLNPFETNGEVPLEYLERLALYANTTISRLRRSGNVAVAAAAKRTARSIEDAHDSAAHFADRLVSGALLRGHPAVNLQLALYAARWALLLLSPPRADNGDTRFMRVMKEIRDNWPEDEWIMAQHLRALQNKGAARGALAANLVLTPPDEHHAANLSDCALTAERVAPFRLGQVFVHRRYQWLGAIVGFYAAPSASSAILDAGSEGAGNHPRKFYIRTITASDLTEQIISSDNLQVVDRFRATEDMFPLAGRYFKRFDRDAGCFVSNVDELYPGLTA</sequence>
<organism evidence="2 3">
    <name type="scientific">Cordyceps fumosorosea (strain ARSEF 2679)</name>
    <name type="common">Isaria fumosorosea</name>
    <dbReference type="NCBI Taxonomy" id="1081104"/>
    <lineage>
        <taxon>Eukaryota</taxon>
        <taxon>Fungi</taxon>
        <taxon>Dikarya</taxon>
        <taxon>Ascomycota</taxon>
        <taxon>Pezizomycotina</taxon>
        <taxon>Sordariomycetes</taxon>
        <taxon>Hypocreomycetidae</taxon>
        <taxon>Hypocreales</taxon>
        <taxon>Cordycipitaceae</taxon>
        <taxon>Cordyceps</taxon>
    </lineage>
</organism>
<gene>
    <name evidence="2" type="ORF">ISF_00550</name>
</gene>
<evidence type="ECO:0000313" key="3">
    <source>
        <dbReference type="Proteomes" id="UP000076744"/>
    </source>
</evidence>